<gene>
    <name evidence="1" type="ORF">NCTC11224_01654</name>
</gene>
<keyword evidence="2" id="KW-1185">Reference proteome</keyword>
<evidence type="ECO:0000313" key="1">
    <source>
        <dbReference type="EMBL" id="SQB10336.1"/>
    </source>
</evidence>
<reference evidence="1 2" key="1">
    <citation type="submission" date="2018-06" db="EMBL/GenBank/DDBJ databases">
        <authorList>
            <consortium name="Pathogen Informatics"/>
            <person name="Doyle S."/>
        </authorList>
    </citation>
    <scope>NUCLEOTIDE SEQUENCE [LARGE SCALE GENOMIC DNA]</scope>
    <source>
        <strain evidence="1 2">NCTC11224</strain>
    </source>
</reference>
<dbReference type="EMBL" id="UAVW01000003">
    <property type="protein sequence ID" value="SQB10336.1"/>
    <property type="molecule type" value="Genomic_DNA"/>
</dbReference>
<proteinExistence type="predicted"/>
<name>A0A2X2U2D0_9FIRM</name>
<protein>
    <submittedName>
        <fullName evidence="1">Uncharacterized protein</fullName>
    </submittedName>
</protein>
<accession>A0A2X2U2D0</accession>
<dbReference type="Proteomes" id="UP000251853">
    <property type="component" value="Unassembled WGS sequence"/>
</dbReference>
<dbReference type="RefSeq" id="WP_225537421.1">
    <property type="nucleotide sequence ID" value="NZ_JAIWZC010000001.1"/>
</dbReference>
<dbReference type="AlphaFoldDB" id="A0A2X2U2D0"/>
<dbReference type="Pfam" id="PF18941">
    <property type="entry name" value="DUF5688"/>
    <property type="match status" value="1"/>
</dbReference>
<sequence length="303" mass="35006">MTKQEYYISFTEQMNSYLEKLGLGWKAVLPYHNSDGNTIIMQGGPLNEATGIFPFVDYNRFTYMDESLELGVKNSLEIYLRDEKVTKAALKDMGVFLPDFVVPTFLNVKRNKATLESVPHELYVDGDLAITLRITYHPTDTLLEDLKINLNVTDDILKEFGMDFDTLYQYSLMNPVNQKNITMKPFSNDPETREIYIMSTEAHYLGASAMLYESKIHEMSDKLGGDMILIPNSINHCLALSNKNKAGKSWVQETLYNAKQDGYQKREMDLSDYLYAYNRETDEIRKTSQRVRQKPKMNKNVSR</sequence>
<evidence type="ECO:0000313" key="2">
    <source>
        <dbReference type="Proteomes" id="UP000251853"/>
    </source>
</evidence>
<organism evidence="1 2">
    <name type="scientific">Enterocloster clostridioformis</name>
    <dbReference type="NCBI Taxonomy" id="1531"/>
    <lineage>
        <taxon>Bacteria</taxon>
        <taxon>Bacillati</taxon>
        <taxon>Bacillota</taxon>
        <taxon>Clostridia</taxon>
        <taxon>Lachnospirales</taxon>
        <taxon>Lachnospiraceae</taxon>
        <taxon>Enterocloster</taxon>
    </lineage>
</organism>
<dbReference type="InterPro" id="IPR043743">
    <property type="entry name" value="DUF5688"/>
</dbReference>